<proteinExistence type="predicted"/>
<reference evidence="1 2" key="1">
    <citation type="submission" date="2023-07" db="EMBL/GenBank/DDBJ databases">
        <title>Genomic Encyclopedia of Type Strains, Phase IV (KMG-IV): sequencing the most valuable type-strain genomes for metagenomic binning, comparative biology and taxonomic classification.</title>
        <authorList>
            <person name="Goeker M."/>
        </authorList>
    </citation>
    <scope>NUCLEOTIDE SEQUENCE [LARGE SCALE GENOMIC DNA]</scope>
    <source>
        <strain evidence="1 2">DSM 46876</strain>
    </source>
</reference>
<comment type="caution">
    <text evidence="1">The sequence shown here is derived from an EMBL/GenBank/DDBJ whole genome shotgun (WGS) entry which is preliminary data.</text>
</comment>
<gene>
    <name evidence="1" type="ORF">J2Z48_003041</name>
</gene>
<dbReference type="EMBL" id="JAUSUV010000019">
    <property type="protein sequence ID" value="MDQ0418836.1"/>
    <property type="molecule type" value="Genomic_DNA"/>
</dbReference>
<evidence type="ECO:0000313" key="1">
    <source>
        <dbReference type="EMBL" id="MDQ0418836.1"/>
    </source>
</evidence>
<evidence type="ECO:0000313" key="2">
    <source>
        <dbReference type="Proteomes" id="UP001238450"/>
    </source>
</evidence>
<keyword evidence="2" id="KW-1185">Reference proteome</keyword>
<dbReference type="RefSeq" id="WP_307254804.1">
    <property type="nucleotide sequence ID" value="NZ_JAUSUV010000019.1"/>
</dbReference>
<protein>
    <submittedName>
        <fullName evidence="1">Uncharacterized protein</fullName>
    </submittedName>
</protein>
<dbReference type="AlphaFoldDB" id="A0AAJ1TN03"/>
<accession>A0AAJ1TN03</accession>
<organism evidence="1 2">
    <name type="scientific">Croceifilum oryzae</name>
    <dbReference type="NCBI Taxonomy" id="1553429"/>
    <lineage>
        <taxon>Bacteria</taxon>
        <taxon>Bacillati</taxon>
        <taxon>Bacillota</taxon>
        <taxon>Bacilli</taxon>
        <taxon>Bacillales</taxon>
        <taxon>Thermoactinomycetaceae</taxon>
        <taxon>Croceifilum</taxon>
    </lineage>
</organism>
<dbReference type="Proteomes" id="UP001238450">
    <property type="component" value="Unassembled WGS sequence"/>
</dbReference>
<name>A0AAJ1TN03_9BACL</name>
<sequence>MTPDIVDLEAPIIPGESMGGFQLREHIKTYEDVISWFGIISSKTTNQCSTKYWEMRVPFQINYEIRDSLVLIFNVLDGRLRHMIAYPSYKGTLFGEICMGMKITEAIQIDSRIEFDEEEEVYHIPELPGLAIDTTLDEDDVEIIDRIAVFTEEVS</sequence>